<evidence type="ECO:0000313" key="2">
    <source>
        <dbReference type="EMBL" id="TCT25396.1"/>
    </source>
</evidence>
<feature type="signal peptide" evidence="1">
    <location>
        <begin position="1"/>
        <end position="21"/>
    </location>
</feature>
<proteinExistence type="predicted"/>
<reference evidence="2 3" key="1">
    <citation type="submission" date="2019-03" db="EMBL/GenBank/DDBJ databases">
        <title>Genomic Encyclopedia of Type Strains, Phase IV (KMG-IV): sequencing the most valuable type-strain genomes for metagenomic binning, comparative biology and taxonomic classification.</title>
        <authorList>
            <person name="Goeker M."/>
        </authorList>
    </citation>
    <scope>NUCLEOTIDE SEQUENCE [LARGE SCALE GENOMIC DNA]</scope>
    <source>
        <strain evidence="2 3">DSM 13605</strain>
    </source>
</reference>
<accession>A0A4R3N8A1</accession>
<dbReference type="Proteomes" id="UP000295414">
    <property type="component" value="Unassembled WGS sequence"/>
</dbReference>
<dbReference type="AlphaFoldDB" id="A0A4R3N8A1"/>
<dbReference type="InterPro" id="IPR017853">
    <property type="entry name" value="GH"/>
</dbReference>
<gene>
    <name evidence="2" type="ORF">EDC34_102284</name>
</gene>
<keyword evidence="3" id="KW-1185">Reference proteome</keyword>
<sequence>MSLRRAGGWLLAALLAVIASAAAQTPESRADGGHAPRAVWIWEADAYAMLTAPQVADEALAFLQRKRIGILYLYADAYQERNLLVQQPQRYRGLIRAAHARGMRVYALLGSWYLHTERYVLPRQQYKAVAMLQRVLDYNAAAAPDARFDGVNYDIEPHMLDAWNETTRPRLLRGFLDMTAAMLEARRKSGQALPVGPAMPFWWDGISLEWRGVRKPVSEHVLDLTDYVALMDYRNFAEGRDSILAHADSEMAYADRVGKRVVIGLDFNPGEPAKLSFHGMTEAAFEAEAAKVESAYRARPAFAGFVFHHYAGYRRFVGEPVPEAE</sequence>
<evidence type="ECO:0000313" key="3">
    <source>
        <dbReference type="Proteomes" id="UP000295414"/>
    </source>
</evidence>
<comment type="caution">
    <text evidence="2">The sequence shown here is derived from an EMBL/GenBank/DDBJ whole genome shotgun (WGS) entry which is preliminary data.</text>
</comment>
<keyword evidence="1" id="KW-0732">Signal</keyword>
<organism evidence="2 3">
    <name type="scientific">Thermomonas haemolytica</name>
    <dbReference type="NCBI Taxonomy" id="141949"/>
    <lineage>
        <taxon>Bacteria</taxon>
        <taxon>Pseudomonadati</taxon>
        <taxon>Pseudomonadota</taxon>
        <taxon>Gammaproteobacteria</taxon>
        <taxon>Lysobacterales</taxon>
        <taxon>Lysobacteraceae</taxon>
        <taxon>Thermomonas</taxon>
    </lineage>
</organism>
<evidence type="ECO:0000256" key="1">
    <source>
        <dbReference type="SAM" id="SignalP"/>
    </source>
</evidence>
<feature type="chain" id="PRO_5020637250" description="Glycosyl hydrolase family 18 (Putative chitinase)" evidence="1">
    <location>
        <begin position="22"/>
        <end position="325"/>
    </location>
</feature>
<dbReference type="EMBL" id="SMAP01000002">
    <property type="protein sequence ID" value="TCT25396.1"/>
    <property type="molecule type" value="Genomic_DNA"/>
</dbReference>
<name>A0A4R3N8A1_9GAMM</name>
<evidence type="ECO:0008006" key="4">
    <source>
        <dbReference type="Google" id="ProtNLM"/>
    </source>
</evidence>
<dbReference type="OrthoDB" id="5037876at2"/>
<dbReference type="SUPFAM" id="SSF51445">
    <property type="entry name" value="(Trans)glycosidases"/>
    <property type="match status" value="1"/>
</dbReference>
<protein>
    <recommendedName>
        <fullName evidence="4">Glycosyl hydrolase family 18 (Putative chitinase)</fullName>
    </recommendedName>
</protein>
<dbReference type="RefSeq" id="WP_114959335.1">
    <property type="nucleotide sequence ID" value="NZ_MSZW01000030.1"/>
</dbReference>